<dbReference type="EMBL" id="CP018820">
    <property type="protein sequence ID" value="APR52932.1"/>
    <property type="molecule type" value="Genomic_DNA"/>
</dbReference>
<evidence type="ECO:0000313" key="2">
    <source>
        <dbReference type="Proteomes" id="UP000185161"/>
    </source>
</evidence>
<sequence length="60" mass="6289">MVMPDPVKKSLPVIAIIFLMLAALKFLQGGNWIVWLILAVLFGALRLLPSGKSGASGPGA</sequence>
<dbReference type="KEGG" id="skr:BRX40_11290"/>
<dbReference type="AlphaFoldDB" id="A0A1L6JAG3"/>
<proteinExistence type="predicted"/>
<protein>
    <submittedName>
        <fullName evidence="1">Uncharacterized protein</fullName>
    </submittedName>
</protein>
<gene>
    <name evidence="1" type="ORF">BRX40_11290</name>
</gene>
<organism evidence="1 2">
    <name type="scientific">Sphingomonas koreensis</name>
    <dbReference type="NCBI Taxonomy" id="93064"/>
    <lineage>
        <taxon>Bacteria</taxon>
        <taxon>Pseudomonadati</taxon>
        <taxon>Pseudomonadota</taxon>
        <taxon>Alphaproteobacteria</taxon>
        <taxon>Sphingomonadales</taxon>
        <taxon>Sphingomonadaceae</taxon>
        <taxon>Sphingomonas</taxon>
    </lineage>
</organism>
<accession>A0A1L6JAG3</accession>
<dbReference type="STRING" id="93064.BRX40_11290"/>
<dbReference type="Proteomes" id="UP000185161">
    <property type="component" value="Chromosome"/>
</dbReference>
<evidence type="ECO:0000313" key="1">
    <source>
        <dbReference type="EMBL" id="APR52932.1"/>
    </source>
</evidence>
<reference evidence="2" key="1">
    <citation type="submission" date="2016-12" db="EMBL/GenBank/DDBJ databases">
        <title>Whole genome sequencing of Sphingomonas sp. ABOJV.</title>
        <authorList>
            <person name="Conlan S."/>
            <person name="Thomas P.J."/>
            <person name="Mullikin J."/>
            <person name="Palmore T.N."/>
            <person name="Frank K.M."/>
            <person name="Segre J.A."/>
        </authorList>
    </citation>
    <scope>NUCLEOTIDE SEQUENCE [LARGE SCALE GENOMIC DNA]</scope>
    <source>
        <strain evidence="2">ABOJV</strain>
    </source>
</reference>
<keyword evidence="2" id="KW-1185">Reference proteome</keyword>
<name>A0A1L6JAG3_9SPHN</name>